<evidence type="ECO:0000313" key="2">
    <source>
        <dbReference type="Proteomes" id="UP000197019"/>
    </source>
</evidence>
<accession>A0A1Z4C2F2</accession>
<evidence type="ECO:0000313" key="1">
    <source>
        <dbReference type="EMBL" id="ASF47717.1"/>
    </source>
</evidence>
<keyword evidence="2" id="KW-1185">Reference proteome</keyword>
<dbReference type="KEGG" id="mpsy:CEK71_17495"/>
<dbReference type="EMBL" id="CP022129">
    <property type="protein sequence ID" value="ASF47717.1"/>
    <property type="molecule type" value="Genomic_DNA"/>
</dbReference>
<dbReference type="AlphaFoldDB" id="A0A1Z4C2F2"/>
<organism evidence="1 2">
    <name type="scientific">Methylovulum psychrotolerans</name>
    <dbReference type="NCBI Taxonomy" id="1704499"/>
    <lineage>
        <taxon>Bacteria</taxon>
        <taxon>Pseudomonadati</taxon>
        <taxon>Pseudomonadota</taxon>
        <taxon>Gammaproteobacteria</taxon>
        <taxon>Methylococcales</taxon>
        <taxon>Methylococcaceae</taxon>
        <taxon>Methylovulum</taxon>
    </lineage>
</organism>
<protein>
    <submittedName>
        <fullName evidence="1">Uncharacterized protein</fullName>
    </submittedName>
</protein>
<reference evidence="1 2" key="1">
    <citation type="submission" date="2017-06" db="EMBL/GenBank/DDBJ databases">
        <title>Genome Sequencing of the methanotroph Methylovulum psychrotolerants str. HV10-M2 isolated from a high-altitude environment.</title>
        <authorList>
            <person name="Mateos-Rivera A."/>
        </authorList>
    </citation>
    <scope>NUCLEOTIDE SEQUENCE [LARGE SCALE GENOMIC DNA]</scope>
    <source>
        <strain evidence="1 2">HV10_M2</strain>
    </source>
</reference>
<proteinExistence type="predicted"/>
<gene>
    <name evidence="1" type="ORF">CEK71_17495</name>
</gene>
<name>A0A1Z4C2F2_9GAMM</name>
<dbReference type="Proteomes" id="UP000197019">
    <property type="component" value="Chromosome"/>
</dbReference>
<sequence>MCYMTLLSTTAEDDLAVNNNGLVRFSSELPGIPEEKYLSFKNQWYIGSQHGCSCGFRHLYTSSVELGFGEPQEWYSEEASDIEATLQVIAIIRKLVERGELVDCVDAWAHGQETAEPLEGDLEINLAKINDPSFRFFENRRFLFLNQA</sequence>